<feature type="region of interest" description="Disordered" evidence="13">
    <location>
        <begin position="1"/>
        <end position="28"/>
    </location>
</feature>
<evidence type="ECO:0000256" key="2">
    <source>
        <dbReference type="ARBA" id="ARBA00022603"/>
    </source>
</evidence>
<feature type="domain" description="Ribosomal RNA methyltransferase FtsJ" evidence="14">
    <location>
        <begin position="41"/>
        <end position="216"/>
    </location>
</feature>
<keyword evidence="11" id="KW-0963">Cytoplasm</keyword>
<evidence type="ECO:0000256" key="7">
    <source>
        <dbReference type="ARBA" id="ARBA00041129"/>
    </source>
</evidence>
<gene>
    <name evidence="11" type="primary">rlmE</name>
    <name evidence="11" type="synonym">ftsJ</name>
    <name evidence="11" type="synonym">rrmJ</name>
    <name evidence="15" type="ORF">SAMN04487931_11127</name>
</gene>
<dbReference type="PANTHER" id="PTHR10920">
    <property type="entry name" value="RIBOSOMAL RNA METHYLTRANSFERASE"/>
    <property type="match status" value="1"/>
</dbReference>
<dbReference type="AlphaFoldDB" id="A0A1H2J907"/>
<feature type="binding site" evidence="11">
    <location>
        <position position="111"/>
    </location>
    <ligand>
        <name>S-adenosyl-L-methionine</name>
        <dbReference type="ChEBI" id="CHEBI:59789"/>
    </ligand>
</feature>
<feature type="compositionally biased region" description="Low complexity" evidence="13">
    <location>
        <begin position="10"/>
        <end position="26"/>
    </location>
</feature>
<feature type="active site" description="Proton acceptor" evidence="11 12">
    <location>
        <position position="173"/>
    </location>
</feature>
<dbReference type="Proteomes" id="UP000199608">
    <property type="component" value="Unassembled WGS sequence"/>
</dbReference>
<keyword evidence="1 11" id="KW-0698">rRNA processing</keyword>
<feature type="binding site" evidence="11">
    <location>
        <position position="75"/>
    </location>
    <ligand>
        <name>S-adenosyl-L-methionine</name>
        <dbReference type="ChEBI" id="CHEBI:59789"/>
    </ligand>
</feature>
<evidence type="ECO:0000256" key="10">
    <source>
        <dbReference type="ARBA" id="ARBA00048970"/>
    </source>
</evidence>
<reference evidence="16" key="1">
    <citation type="submission" date="2016-10" db="EMBL/GenBank/DDBJ databases">
        <authorList>
            <person name="Varghese N."/>
            <person name="Submissions S."/>
        </authorList>
    </citation>
    <scope>NUCLEOTIDE SEQUENCE [LARGE SCALE GENOMIC DNA]</scope>
    <source>
        <strain evidence="16">DSM 3384</strain>
    </source>
</reference>
<feature type="binding site" evidence="11">
    <location>
        <position position="93"/>
    </location>
    <ligand>
        <name>S-adenosyl-L-methionine</name>
        <dbReference type="ChEBI" id="CHEBI:59789"/>
    </ligand>
</feature>
<comment type="catalytic activity">
    <reaction evidence="10 11">
        <text>uridine(2552) in 23S rRNA + S-adenosyl-L-methionine = 2'-O-methyluridine(2552) in 23S rRNA + S-adenosyl-L-homocysteine + H(+)</text>
        <dbReference type="Rhea" id="RHEA:42720"/>
        <dbReference type="Rhea" id="RHEA-COMP:10202"/>
        <dbReference type="Rhea" id="RHEA-COMP:10203"/>
        <dbReference type="ChEBI" id="CHEBI:15378"/>
        <dbReference type="ChEBI" id="CHEBI:57856"/>
        <dbReference type="ChEBI" id="CHEBI:59789"/>
        <dbReference type="ChEBI" id="CHEBI:65315"/>
        <dbReference type="ChEBI" id="CHEBI:74478"/>
        <dbReference type="EC" id="2.1.1.166"/>
    </reaction>
</comment>
<dbReference type="InterPro" id="IPR050082">
    <property type="entry name" value="RNA_methyltr_RlmE"/>
</dbReference>
<protein>
    <recommendedName>
        <fullName evidence="7 11">Ribosomal RNA large subunit methyltransferase E</fullName>
        <ecNumber evidence="6 11">2.1.1.166</ecNumber>
    </recommendedName>
    <alternativeName>
        <fullName evidence="9 11">23S rRNA Um2552 methyltransferase</fullName>
    </alternativeName>
    <alternativeName>
        <fullName evidence="8 11">rRNA (uridine-2'-O-)-methyltransferase</fullName>
    </alternativeName>
</protein>
<comment type="subcellular location">
    <subcellularLocation>
        <location evidence="11">Cytoplasm</location>
    </subcellularLocation>
</comment>
<dbReference type="InterPro" id="IPR029063">
    <property type="entry name" value="SAM-dependent_MTases_sf"/>
</dbReference>
<evidence type="ECO:0000259" key="14">
    <source>
        <dbReference type="Pfam" id="PF01728"/>
    </source>
</evidence>
<evidence type="ECO:0000313" key="16">
    <source>
        <dbReference type="Proteomes" id="UP000199608"/>
    </source>
</evidence>
<evidence type="ECO:0000256" key="12">
    <source>
        <dbReference type="PIRSR" id="PIRSR005461-1"/>
    </source>
</evidence>
<dbReference type="EC" id="2.1.1.166" evidence="6 11"/>
<name>A0A1H2J907_9BACT</name>
<evidence type="ECO:0000313" key="15">
    <source>
        <dbReference type="EMBL" id="SDU52538.1"/>
    </source>
</evidence>
<feature type="binding site" evidence="11">
    <location>
        <position position="73"/>
    </location>
    <ligand>
        <name>S-adenosyl-L-methionine</name>
        <dbReference type="ChEBI" id="CHEBI:59789"/>
    </ligand>
</feature>
<evidence type="ECO:0000256" key="8">
    <source>
        <dbReference type="ARBA" id="ARBA00041995"/>
    </source>
</evidence>
<organism evidence="15 16">
    <name type="scientific">Desulfobacula phenolica</name>
    <dbReference type="NCBI Taxonomy" id="90732"/>
    <lineage>
        <taxon>Bacteria</taxon>
        <taxon>Pseudomonadati</taxon>
        <taxon>Thermodesulfobacteriota</taxon>
        <taxon>Desulfobacteria</taxon>
        <taxon>Desulfobacterales</taxon>
        <taxon>Desulfobacteraceae</taxon>
        <taxon>Desulfobacula</taxon>
    </lineage>
</organism>
<dbReference type="PIRSF" id="PIRSF005461">
    <property type="entry name" value="23S_rRNA_mtase"/>
    <property type="match status" value="1"/>
</dbReference>
<sequence>MAAKKKKQASNKSVKNQSGKNKSSKNQWADHLTHRAKAENYPARSIYKLEEIQNKFKVIKKNDQVLDLGCAPGSWLLYAAKQVGNKGLVKGIDLKPIEIKLPDNVVAIKDNILNQDNAAFLDKNRGFDVILSDMAPATTGRKDVDALRSFELCDMALTIAKNFLVQNGNFVCKIFQGNDFNAFQKSVKSKFKECKIFKPDSCRKQSKEIYIIAKGKK</sequence>
<keyword evidence="16" id="KW-1185">Reference proteome</keyword>
<evidence type="ECO:0000256" key="5">
    <source>
        <dbReference type="ARBA" id="ARBA00037569"/>
    </source>
</evidence>
<dbReference type="RefSeq" id="WP_092236658.1">
    <property type="nucleotide sequence ID" value="NZ_FNLL01000011.1"/>
</dbReference>
<proteinExistence type="inferred from homology"/>
<dbReference type="Pfam" id="PF01728">
    <property type="entry name" value="FtsJ"/>
    <property type="match status" value="1"/>
</dbReference>
<dbReference type="InterPro" id="IPR015507">
    <property type="entry name" value="rRNA-MeTfrase_E"/>
</dbReference>
<evidence type="ECO:0000256" key="1">
    <source>
        <dbReference type="ARBA" id="ARBA00022552"/>
    </source>
</evidence>
<accession>A0A1H2J907</accession>
<dbReference type="GO" id="GO:0005737">
    <property type="term" value="C:cytoplasm"/>
    <property type="evidence" value="ECO:0007669"/>
    <property type="project" value="UniProtKB-SubCell"/>
</dbReference>
<evidence type="ECO:0000256" key="9">
    <source>
        <dbReference type="ARBA" id="ARBA00042745"/>
    </source>
</evidence>
<dbReference type="SUPFAM" id="SSF53335">
    <property type="entry name" value="S-adenosyl-L-methionine-dependent methyltransferases"/>
    <property type="match status" value="1"/>
</dbReference>
<evidence type="ECO:0000256" key="11">
    <source>
        <dbReference type="HAMAP-Rule" id="MF_01547"/>
    </source>
</evidence>
<dbReference type="EMBL" id="FNLL01000011">
    <property type="protein sequence ID" value="SDU52538.1"/>
    <property type="molecule type" value="Genomic_DNA"/>
</dbReference>
<dbReference type="Gene3D" id="3.40.50.150">
    <property type="entry name" value="Vaccinia Virus protein VP39"/>
    <property type="match status" value="1"/>
</dbReference>
<evidence type="ECO:0000256" key="6">
    <source>
        <dbReference type="ARBA" id="ARBA00038861"/>
    </source>
</evidence>
<evidence type="ECO:0000256" key="3">
    <source>
        <dbReference type="ARBA" id="ARBA00022679"/>
    </source>
</evidence>
<dbReference type="PANTHER" id="PTHR10920:SF18">
    <property type="entry name" value="RRNA METHYLTRANSFERASE 2, MITOCHONDRIAL"/>
    <property type="match status" value="1"/>
</dbReference>
<evidence type="ECO:0000256" key="4">
    <source>
        <dbReference type="ARBA" id="ARBA00022691"/>
    </source>
</evidence>
<comment type="function">
    <text evidence="5 11">Specifically methylates the uridine in position 2552 of 23S rRNA at the 2'-O position of the ribose in the fully assembled 50S ribosomal subunit.</text>
</comment>
<keyword evidence="2 11" id="KW-0489">Methyltransferase</keyword>
<feature type="binding site" evidence="11">
    <location>
        <position position="133"/>
    </location>
    <ligand>
        <name>S-adenosyl-L-methionine</name>
        <dbReference type="ChEBI" id="CHEBI:59789"/>
    </ligand>
</feature>
<comment type="similarity">
    <text evidence="11">Belongs to the class I-like SAM-binding methyltransferase superfamily. RNA methyltransferase RlmE family.</text>
</comment>
<keyword evidence="4 11" id="KW-0949">S-adenosyl-L-methionine</keyword>
<dbReference type="HAMAP" id="MF_01547">
    <property type="entry name" value="RNA_methyltr_E"/>
    <property type="match status" value="1"/>
</dbReference>
<dbReference type="GO" id="GO:0008650">
    <property type="term" value="F:rRNA (uridine-2'-O-)-methyltransferase activity"/>
    <property type="evidence" value="ECO:0007669"/>
    <property type="project" value="UniProtKB-UniRule"/>
</dbReference>
<evidence type="ECO:0000256" key="13">
    <source>
        <dbReference type="SAM" id="MobiDB-lite"/>
    </source>
</evidence>
<dbReference type="InterPro" id="IPR002877">
    <property type="entry name" value="RNA_MeTrfase_FtsJ_dom"/>
</dbReference>
<keyword evidence="3 11" id="KW-0808">Transferase</keyword>